<dbReference type="Proteomes" id="UP000249723">
    <property type="component" value="Unassembled WGS sequence"/>
</dbReference>
<dbReference type="EMBL" id="FMWP01000018">
    <property type="protein sequence ID" value="SCZ92526.1"/>
    <property type="molecule type" value="Genomic_DNA"/>
</dbReference>
<evidence type="ECO:0000256" key="1">
    <source>
        <dbReference type="SAM" id="MobiDB-lite"/>
    </source>
</evidence>
<dbReference type="Gene3D" id="2.60.120.260">
    <property type="entry name" value="Galactose-binding domain-like"/>
    <property type="match status" value="1"/>
</dbReference>
<gene>
    <name evidence="3" type="ORF">BZ3500_MVSOF-1268-A1-R1_CHR5-2G07944</name>
</gene>
<dbReference type="SUPFAM" id="SSF49785">
    <property type="entry name" value="Galactose-binding domain-like"/>
    <property type="match status" value="1"/>
</dbReference>
<accession>A0A2X0KMN3</accession>
<dbReference type="InterPro" id="IPR055826">
    <property type="entry name" value="DUF7402"/>
</dbReference>
<protein>
    <submittedName>
        <fullName evidence="3">BZ3500_MvSof-1268-A1-R1_Chr5-2g07944 protein</fullName>
    </submittedName>
</protein>
<reference evidence="4" key="1">
    <citation type="submission" date="2016-10" db="EMBL/GenBank/DDBJ databases">
        <authorList>
            <person name="Jeantristanb JTB J.-T."/>
            <person name="Ricardo R."/>
        </authorList>
    </citation>
    <scope>NUCLEOTIDE SEQUENCE [LARGE SCALE GENOMIC DNA]</scope>
</reference>
<dbReference type="InterPro" id="IPR008979">
    <property type="entry name" value="Galactose-bd-like_sf"/>
</dbReference>
<dbReference type="AlphaFoldDB" id="A0A2X0KMN3"/>
<feature type="region of interest" description="Disordered" evidence="1">
    <location>
        <begin position="73"/>
        <end position="194"/>
    </location>
</feature>
<name>A0A2X0KMN3_9BASI</name>
<proteinExistence type="predicted"/>
<dbReference type="Pfam" id="PF24135">
    <property type="entry name" value="DUF7402"/>
    <property type="match status" value="1"/>
</dbReference>
<feature type="compositionally biased region" description="Low complexity" evidence="1">
    <location>
        <begin position="73"/>
        <end position="183"/>
    </location>
</feature>
<keyword evidence="4" id="KW-1185">Reference proteome</keyword>
<evidence type="ECO:0000313" key="4">
    <source>
        <dbReference type="Proteomes" id="UP000249723"/>
    </source>
</evidence>
<sequence>MRAVSGLWATSHRTKECWTHTDLYPFGDNADNMYTAEASWVHYVPGVCASYTALAGSIGSGCYQYQVVAATTTTSSTTAPQTTTGPSSALSTAASSSSTSSSSASFSTAASSSSASSSSTSSASASSSSSSSTSSSSSSAASSTASSPTSSPSMTTTPQSSTRSPSASSTSTSSTSSATTTTTGLSRAQPSNVNIARLPGVTATASSFRASSPPSGANDGIIGGLELDGSGNAAQEWSTGTGTVPAWIQLTWPQSYLIKTVVLFPPVNLLNAIRAGTLTFSDGSTANVGVLSPFGTQINLGAGKTTSSLRFTITGAAVARNGVGISEMRAYNAAPAVGGVLGGTTGVV</sequence>
<organism evidence="3 4">
    <name type="scientific">Microbotryum saponariae</name>
    <dbReference type="NCBI Taxonomy" id="289078"/>
    <lineage>
        <taxon>Eukaryota</taxon>
        <taxon>Fungi</taxon>
        <taxon>Dikarya</taxon>
        <taxon>Basidiomycota</taxon>
        <taxon>Pucciniomycotina</taxon>
        <taxon>Microbotryomycetes</taxon>
        <taxon>Microbotryales</taxon>
        <taxon>Microbotryaceae</taxon>
        <taxon>Microbotryum</taxon>
    </lineage>
</organism>
<evidence type="ECO:0000259" key="2">
    <source>
        <dbReference type="Pfam" id="PF24135"/>
    </source>
</evidence>
<evidence type="ECO:0000313" key="3">
    <source>
        <dbReference type="EMBL" id="SCZ92526.1"/>
    </source>
</evidence>
<dbReference type="STRING" id="289078.A0A2X0KMN3"/>
<feature type="compositionally biased region" description="Polar residues" evidence="1">
    <location>
        <begin position="184"/>
        <end position="194"/>
    </location>
</feature>
<feature type="domain" description="DUF7402" evidence="2">
    <location>
        <begin position="201"/>
        <end position="331"/>
    </location>
</feature>